<evidence type="ECO:0008006" key="3">
    <source>
        <dbReference type="Google" id="ProtNLM"/>
    </source>
</evidence>
<protein>
    <recommendedName>
        <fullName evidence="3">DUF1579 domain-containing protein</fullName>
    </recommendedName>
</protein>
<keyword evidence="2" id="KW-1185">Reference proteome</keyword>
<evidence type="ECO:0000313" key="2">
    <source>
        <dbReference type="Proteomes" id="UP000258016"/>
    </source>
</evidence>
<name>A0ABN5B6X9_9SPHN</name>
<organism evidence="1 2">
    <name type="scientific">Blastomonas fulva</name>
    <dbReference type="NCBI Taxonomy" id="1550728"/>
    <lineage>
        <taxon>Bacteria</taxon>
        <taxon>Pseudomonadati</taxon>
        <taxon>Pseudomonadota</taxon>
        <taxon>Alphaproteobacteria</taxon>
        <taxon>Sphingomonadales</taxon>
        <taxon>Sphingomonadaceae</taxon>
        <taxon>Blastomonas</taxon>
    </lineage>
</organism>
<accession>A0ABN5B6X9</accession>
<dbReference type="Proteomes" id="UP000258016">
    <property type="component" value="Chromosome"/>
</dbReference>
<proteinExistence type="predicted"/>
<dbReference type="EMBL" id="CP020083">
    <property type="protein sequence ID" value="ASR50460.1"/>
    <property type="molecule type" value="Genomic_DNA"/>
</dbReference>
<evidence type="ECO:0000313" key="1">
    <source>
        <dbReference type="EMBL" id="ASR50460.1"/>
    </source>
</evidence>
<gene>
    <name evidence="1" type="ORF">B5J99_02420</name>
</gene>
<sequence length="167" mass="18200">MAAALLAVPATTMPTHARDAAAPLNYLVGEWTGEGWVDMGQGRMEFRQHERITSRLDGNIITIEGTGSDPANAGVTVFEAFAVLSASGKPGEFTMRSYTREGQAGTFPAVLETPNRLVWTITVPGRLIRYRSEVTGDRWIETGEASVDGGSKWMKFFEMTLDRMPAG</sequence>
<reference evidence="1 2" key="1">
    <citation type="submission" date="2017-03" db="EMBL/GenBank/DDBJ databases">
        <title>Complete genome sequence of Blastomonas fulva degrading microcsystin LR.</title>
        <authorList>
            <person name="Lee H.-g."/>
            <person name="Jin L."/>
            <person name="oh H.-M."/>
        </authorList>
    </citation>
    <scope>NUCLEOTIDE SEQUENCE [LARGE SCALE GENOMIC DNA]</scope>
    <source>
        <strain evidence="1 2">T2</strain>
    </source>
</reference>